<evidence type="ECO:0000313" key="6">
    <source>
        <dbReference type="Proteomes" id="UP000682416"/>
    </source>
</evidence>
<dbReference type="Proteomes" id="UP000682416">
    <property type="component" value="Chromosome"/>
</dbReference>
<proteinExistence type="predicted"/>
<feature type="domain" description="ABC transporter" evidence="4">
    <location>
        <begin position="1"/>
        <end position="229"/>
    </location>
</feature>
<dbReference type="PANTHER" id="PTHR42788:SF13">
    <property type="entry name" value="ALIPHATIC SULFONATES IMPORT ATP-BINDING PROTEIN SSUB"/>
    <property type="match status" value="1"/>
</dbReference>
<dbReference type="KEGG" id="nec:KGD82_08140"/>
<dbReference type="Gene3D" id="3.40.50.300">
    <property type="entry name" value="P-loop containing nucleotide triphosphate hydrolases"/>
    <property type="match status" value="1"/>
</dbReference>
<keyword evidence="2" id="KW-0547">Nucleotide-binding</keyword>
<dbReference type="PROSITE" id="PS50893">
    <property type="entry name" value="ABC_TRANSPORTER_2"/>
    <property type="match status" value="1"/>
</dbReference>
<dbReference type="InterPro" id="IPR050166">
    <property type="entry name" value="ABC_transporter_ATP-bind"/>
</dbReference>
<dbReference type="EMBL" id="CP074402">
    <property type="protein sequence ID" value="QVJ03210.1"/>
    <property type="molecule type" value="Genomic_DNA"/>
</dbReference>
<dbReference type="InterPro" id="IPR027417">
    <property type="entry name" value="P-loop_NTPase"/>
</dbReference>
<evidence type="ECO:0000259" key="4">
    <source>
        <dbReference type="PROSITE" id="PS50893"/>
    </source>
</evidence>
<dbReference type="SUPFAM" id="SSF52540">
    <property type="entry name" value="P-loop containing nucleoside triphosphate hydrolases"/>
    <property type="match status" value="1"/>
</dbReference>
<dbReference type="GO" id="GO:0016887">
    <property type="term" value="F:ATP hydrolysis activity"/>
    <property type="evidence" value="ECO:0007669"/>
    <property type="project" value="InterPro"/>
</dbReference>
<reference evidence="5" key="1">
    <citation type="submission" date="2021-05" db="EMBL/GenBank/DDBJ databases">
        <authorList>
            <person name="Kaiqin L."/>
            <person name="Jian G."/>
        </authorList>
    </citation>
    <scope>NUCLEOTIDE SEQUENCE</scope>
    <source>
        <strain evidence="5">HDS5</strain>
    </source>
</reference>
<name>A0A975LCP4_9ACTN</name>
<keyword evidence="1" id="KW-0813">Transport</keyword>
<dbReference type="PROSITE" id="PS00211">
    <property type="entry name" value="ABC_TRANSPORTER_1"/>
    <property type="match status" value="1"/>
</dbReference>
<dbReference type="Pfam" id="PF00005">
    <property type="entry name" value="ABC_tran"/>
    <property type="match status" value="1"/>
</dbReference>
<keyword evidence="3 5" id="KW-0067">ATP-binding</keyword>
<dbReference type="SMART" id="SM00382">
    <property type="entry name" value="AAA"/>
    <property type="match status" value="1"/>
</dbReference>
<sequence length="251" mass="27859">MNFVHVSKHYRGGTVAVEDFHLDIADGEFVSIVGPSGCGKSTLLKLIMGLEPLTEGSISYRAEARDESAMTGMVFQQPLLLPWHTVLDNVLVPSTLQGRSQRRRDEGRAHELLEMLGLSDFATSHPYQLSGGMQQRVGIARALLHDPRILLMDEPFGALDAMTRDQLTMDLLEIWERDRKTVVFITHSISEAVLLSDRVVVMTPRPGRVGAVIDIDLPRPRTLDVVSTAAFGDYTRRIRTVLDTAEVVTTP</sequence>
<organism evidence="5 6">
    <name type="scientific">Nocardiopsis eucommiae</name>
    <dbReference type="NCBI Taxonomy" id="2831970"/>
    <lineage>
        <taxon>Bacteria</taxon>
        <taxon>Bacillati</taxon>
        <taxon>Actinomycetota</taxon>
        <taxon>Actinomycetes</taxon>
        <taxon>Streptosporangiales</taxon>
        <taxon>Nocardiopsidaceae</taxon>
        <taxon>Nocardiopsis</taxon>
    </lineage>
</organism>
<dbReference type="InterPro" id="IPR017871">
    <property type="entry name" value="ABC_transporter-like_CS"/>
</dbReference>
<evidence type="ECO:0000256" key="2">
    <source>
        <dbReference type="ARBA" id="ARBA00022741"/>
    </source>
</evidence>
<dbReference type="PANTHER" id="PTHR42788">
    <property type="entry name" value="TAURINE IMPORT ATP-BINDING PROTEIN-RELATED"/>
    <property type="match status" value="1"/>
</dbReference>
<evidence type="ECO:0000256" key="1">
    <source>
        <dbReference type="ARBA" id="ARBA00022448"/>
    </source>
</evidence>
<dbReference type="InterPro" id="IPR003593">
    <property type="entry name" value="AAA+_ATPase"/>
</dbReference>
<evidence type="ECO:0000313" key="5">
    <source>
        <dbReference type="EMBL" id="QVJ03210.1"/>
    </source>
</evidence>
<dbReference type="InterPro" id="IPR003439">
    <property type="entry name" value="ABC_transporter-like_ATP-bd"/>
</dbReference>
<evidence type="ECO:0000256" key="3">
    <source>
        <dbReference type="ARBA" id="ARBA00022840"/>
    </source>
</evidence>
<accession>A0A975LCP4</accession>
<keyword evidence="6" id="KW-1185">Reference proteome</keyword>
<gene>
    <name evidence="5" type="ORF">KGD82_08140</name>
</gene>
<protein>
    <submittedName>
        <fullName evidence="5">ABC transporter ATP-binding protein</fullName>
    </submittedName>
</protein>
<dbReference type="GO" id="GO:0005524">
    <property type="term" value="F:ATP binding"/>
    <property type="evidence" value="ECO:0007669"/>
    <property type="project" value="UniProtKB-KW"/>
</dbReference>
<dbReference type="CDD" id="cd03293">
    <property type="entry name" value="ABC_NrtD_SsuB_transporters"/>
    <property type="match status" value="1"/>
</dbReference>
<dbReference type="AlphaFoldDB" id="A0A975LCP4"/>